<reference evidence="1 2" key="1">
    <citation type="journal article" date="2018" name="Sci. Rep.">
        <title>Comparative genomics provides insights into the lifestyle and reveals functional heterogeneity of dark septate endophytic fungi.</title>
        <authorList>
            <person name="Knapp D.G."/>
            <person name="Nemeth J.B."/>
            <person name="Barry K."/>
            <person name="Hainaut M."/>
            <person name="Henrissat B."/>
            <person name="Johnson J."/>
            <person name="Kuo A."/>
            <person name="Lim J.H.P."/>
            <person name="Lipzen A."/>
            <person name="Nolan M."/>
            <person name="Ohm R.A."/>
            <person name="Tamas L."/>
            <person name="Grigoriev I.V."/>
            <person name="Spatafora J.W."/>
            <person name="Nagy L.G."/>
            <person name="Kovacs G.M."/>
        </authorList>
    </citation>
    <scope>NUCLEOTIDE SEQUENCE [LARGE SCALE GENOMIC DNA]</scope>
    <source>
        <strain evidence="1 2">DSE2036</strain>
    </source>
</reference>
<dbReference type="EMBL" id="KZ805389">
    <property type="protein sequence ID" value="PVH99608.1"/>
    <property type="molecule type" value="Genomic_DNA"/>
</dbReference>
<dbReference type="OrthoDB" id="3796606at2759"/>
<proteinExistence type="predicted"/>
<dbReference type="AlphaFoldDB" id="A0A2V1DNM3"/>
<keyword evidence="2" id="KW-1185">Reference proteome</keyword>
<evidence type="ECO:0000313" key="2">
    <source>
        <dbReference type="Proteomes" id="UP000244855"/>
    </source>
</evidence>
<protein>
    <submittedName>
        <fullName evidence="1">Uncharacterized protein</fullName>
    </submittedName>
</protein>
<name>A0A2V1DNM3_9PLEO</name>
<accession>A0A2V1DNM3</accession>
<dbReference type="Proteomes" id="UP000244855">
    <property type="component" value="Unassembled WGS sequence"/>
</dbReference>
<dbReference type="STRING" id="97972.A0A2V1DNM3"/>
<gene>
    <name evidence="1" type="ORF">DM02DRAFT_528693</name>
</gene>
<evidence type="ECO:0000313" key="1">
    <source>
        <dbReference type="EMBL" id="PVH99608.1"/>
    </source>
</evidence>
<sequence length="105" mass="11961">LFAWISGRRKTSQLRLMVERQPSAQTLEMVERVLAINDLRILRLKWKTINAQDGNQVLSPEDLLCRAFAMMTKTEGVEQLFKEGLGKLEATALSVVRSEDLTILM</sequence>
<feature type="non-terminal residue" evidence="1">
    <location>
        <position position="1"/>
    </location>
</feature>
<organism evidence="1 2">
    <name type="scientific">Periconia macrospinosa</name>
    <dbReference type="NCBI Taxonomy" id="97972"/>
    <lineage>
        <taxon>Eukaryota</taxon>
        <taxon>Fungi</taxon>
        <taxon>Dikarya</taxon>
        <taxon>Ascomycota</taxon>
        <taxon>Pezizomycotina</taxon>
        <taxon>Dothideomycetes</taxon>
        <taxon>Pleosporomycetidae</taxon>
        <taxon>Pleosporales</taxon>
        <taxon>Massarineae</taxon>
        <taxon>Periconiaceae</taxon>
        <taxon>Periconia</taxon>
    </lineage>
</organism>